<sequence length="91" mass="10213">MDKHHQHNNNNNGNRNNIEEDEDDAITYGDFGQLKGPAKALYDYIPIEGDEIELKKGELLEVLSGPDHLGWCMGRKNNETGLFPASYVTPV</sequence>
<name>A0AC34FYF8_9BILA</name>
<proteinExistence type="predicted"/>
<evidence type="ECO:0000313" key="1">
    <source>
        <dbReference type="Proteomes" id="UP000887579"/>
    </source>
</evidence>
<protein>
    <submittedName>
        <fullName evidence="2">SH3 domain-containing protein</fullName>
    </submittedName>
</protein>
<dbReference type="Proteomes" id="UP000887579">
    <property type="component" value="Unplaced"/>
</dbReference>
<accession>A0AC34FYF8</accession>
<reference evidence="2" key="1">
    <citation type="submission" date="2022-11" db="UniProtKB">
        <authorList>
            <consortium name="WormBaseParasite"/>
        </authorList>
    </citation>
    <scope>IDENTIFICATION</scope>
</reference>
<evidence type="ECO:0000313" key="2">
    <source>
        <dbReference type="WBParaSite" id="ES5_v2.g22383.t1"/>
    </source>
</evidence>
<dbReference type="WBParaSite" id="ES5_v2.g22383.t1">
    <property type="protein sequence ID" value="ES5_v2.g22383.t1"/>
    <property type="gene ID" value="ES5_v2.g22383"/>
</dbReference>
<organism evidence="1 2">
    <name type="scientific">Panagrolaimus sp. ES5</name>
    <dbReference type="NCBI Taxonomy" id="591445"/>
    <lineage>
        <taxon>Eukaryota</taxon>
        <taxon>Metazoa</taxon>
        <taxon>Ecdysozoa</taxon>
        <taxon>Nematoda</taxon>
        <taxon>Chromadorea</taxon>
        <taxon>Rhabditida</taxon>
        <taxon>Tylenchina</taxon>
        <taxon>Panagrolaimomorpha</taxon>
        <taxon>Panagrolaimoidea</taxon>
        <taxon>Panagrolaimidae</taxon>
        <taxon>Panagrolaimus</taxon>
    </lineage>
</organism>